<sequence length="151" mass="16871">MDARTASARVSSSDSLSAPREEAMLTRSLSTVIFFISSLRNFCIRSPDLTAQDPFSIRATVRFCTFSAFMSRRKLCIAGYMPRLYVTEASTMWLYLNASEISCETFVEDTSYMATLVMPLSHSLAARAWAADSVFPYMEAYTIRTPFSSGS</sequence>
<comment type="caution">
    <text evidence="1">The sequence shown here is derived from an EMBL/GenBank/DDBJ whole genome shotgun (WGS) entry which is preliminary data.</text>
</comment>
<evidence type="ECO:0000313" key="1">
    <source>
        <dbReference type="EMBL" id="MPN51100.1"/>
    </source>
</evidence>
<reference evidence="1" key="1">
    <citation type="submission" date="2019-08" db="EMBL/GenBank/DDBJ databases">
        <authorList>
            <person name="Kucharzyk K."/>
            <person name="Murdoch R.W."/>
            <person name="Higgins S."/>
            <person name="Loffler F."/>
        </authorList>
    </citation>
    <scope>NUCLEOTIDE SEQUENCE</scope>
</reference>
<gene>
    <name evidence="1" type="ORF">SDC9_198742</name>
</gene>
<dbReference type="EMBL" id="VSSQ01115840">
    <property type="protein sequence ID" value="MPN51100.1"/>
    <property type="molecule type" value="Genomic_DNA"/>
</dbReference>
<name>A0A645IIZ8_9ZZZZ</name>
<protein>
    <submittedName>
        <fullName evidence="1">Uncharacterized protein</fullName>
    </submittedName>
</protein>
<proteinExistence type="predicted"/>
<dbReference type="AlphaFoldDB" id="A0A645IIZ8"/>
<accession>A0A645IIZ8</accession>
<organism evidence="1">
    <name type="scientific">bioreactor metagenome</name>
    <dbReference type="NCBI Taxonomy" id="1076179"/>
    <lineage>
        <taxon>unclassified sequences</taxon>
        <taxon>metagenomes</taxon>
        <taxon>ecological metagenomes</taxon>
    </lineage>
</organism>